<sequence>MKTPVIRNLQQSGICSEIVLAHCLQLFQQRTVSYFAQRCLCLIPGYGRYHHGLPHSLPRGIYYRHTGVASGRTSASASPSIFLAHTTCWRAARL</sequence>
<evidence type="ECO:0000313" key="2">
    <source>
        <dbReference type="Proteomes" id="UP000824782"/>
    </source>
</evidence>
<proteinExistence type="predicted"/>
<keyword evidence="2" id="KW-1185">Reference proteome</keyword>
<accession>A0AAV6YM36</accession>
<gene>
    <name evidence="1" type="ORF">GDO81_022972</name>
</gene>
<dbReference type="EMBL" id="WNYA01022514">
    <property type="protein sequence ID" value="KAG8538272.1"/>
    <property type="molecule type" value="Genomic_DNA"/>
</dbReference>
<dbReference type="Proteomes" id="UP000824782">
    <property type="component" value="Unassembled WGS sequence"/>
</dbReference>
<dbReference type="AlphaFoldDB" id="A0AAV6YM36"/>
<name>A0AAV6YM36_ENGPU</name>
<protein>
    <submittedName>
        <fullName evidence="1">Uncharacterized protein</fullName>
    </submittedName>
</protein>
<evidence type="ECO:0000313" key="1">
    <source>
        <dbReference type="EMBL" id="KAG8538272.1"/>
    </source>
</evidence>
<comment type="caution">
    <text evidence="1">The sequence shown here is derived from an EMBL/GenBank/DDBJ whole genome shotgun (WGS) entry which is preliminary data.</text>
</comment>
<organism evidence="1 2">
    <name type="scientific">Engystomops pustulosus</name>
    <name type="common">Tungara frog</name>
    <name type="synonym">Physalaemus pustulosus</name>
    <dbReference type="NCBI Taxonomy" id="76066"/>
    <lineage>
        <taxon>Eukaryota</taxon>
        <taxon>Metazoa</taxon>
        <taxon>Chordata</taxon>
        <taxon>Craniata</taxon>
        <taxon>Vertebrata</taxon>
        <taxon>Euteleostomi</taxon>
        <taxon>Amphibia</taxon>
        <taxon>Batrachia</taxon>
        <taxon>Anura</taxon>
        <taxon>Neobatrachia</taxon>
        <taxon>Hyloidea</taxon>
        <taxon>Leptodactylidae</taxon>
        <taxon>Leiuperinae</taxon>
        <taxon>Engystomops</taxon>
    </lineage>
</organism>
<reference evidence="1" key="1">
    <citation type="thesis" date="2020" institute="ProQuest LLC" country="789 East Eisenhower Parkway, Ann Arbor, MI, USA">
        <title>Comparative Genomics and Chromosome Evolution.</title>
        <authorList>
            <person name="Mudd A.B."/>
        </authorList>
    </citation>
    <scope>NUCLEOTIDE SEQUENCE</scope>
    <source>
        <strain evidence="1">237g6f4</strain>
        <tissue evidence="1">Blood</tissue>
    </source>
</reference>